<dbReference type="AlphaFoldDB" id="A0A2X0KB02"/>
<organism evidence="2 3">
    <name type="scientific">Streptacidiphilus pinicola</name>
    <dbReference type="NCBI Taxonomy" id="2219663"/>
    <lineage>
        <taxon>Bacteria</taxon>
        <taxon>Bacillati</taxon>
        <taxon>Actinomycetota</taxon>
        <taxon>Actinomycetes</taxon>
        <taxon>Kitasatosporales</taxon>
        <taxon>Streptomycetaceae</taxon>
        <taxon>Streptacidiphilus</taxon>
    </lineage>
</organism>
<feature type="region of interest" description="Disordered" evidence="1">
    <location>
        <begin position="1"/>
        <end position="78"/>
    </location>
</feature>
<evidence type="ECO:0000256" key="1">
    <source>
        <dbReference type="SAM" id="MobiDB-lite"/>
    </source>
</evidence>
<gene>
    <name evidence="2" type="ORF">DN069_16280</name>
</gene>
<sequence>MSQMPDAFPEGCPEGGPQRRARFRTRVATAPTSSASPQMTMPAVEAPLVTIRSAHPLRRRRELETPQAPPGGRGLRGW</sequence>
<dbReference type="EMBL" id="QKYN01000063">
    <property type="protein sequence ID" value="RAG84549.1"/>
    <property type="molecule type" value="Genomic_DNA"/>
</dbReference>
<reference evidence="2 3" key="1">
    <citation type="submission" date="2018-06" db="EMBL/GenBank/DDBJ databases">
        <title>Streptacidiphilus pinicola sp. nov., isolated from pine grove soil.</title>
        <authorList>
            <person name="Roh S.G."/>
            <person name="Park S."/>
            <person name="Kim M.-K."/>
            <person name="Yun B.-R."/>
            <person name="Park J."/>
            <person name="Kim M.J."/>
            <person name="Kim Y.S."/>
            <person name="Kim S.B."/>
        </authorList>
    </citation>
    <scope>NUCLEOTIDE SEQUENCE [LARGE SCALE GENOMIC DNA]</scope>
    <source>
        <strain evidence="2 3">MMS16-CNU450</strain>
    </source>
</reference>
<protein>
    <submittedName>
        <fullName evidence="2">Uncharacterized protein</fullName>
    </submittedName>
</protein>
<dbReference type="Proteomes" id="UP000248889">
    <property type="component" value="Unassembled WGS sequence"/>
</dbReference>
<evidence type="ECO:0000313" key="2">
    <source>
        <dbReference type="EMBL" id="RAG84549.1"/>
    </source>
</evidence>
<proteinExistence type="predicted"/>
<comment type="caution">
    <text evidence="2">The sequence shown here is derived from an EMBL/GenBank/DDBJ whole genome shotgun (WGS) entry which is preliminary data.</text>
</comment>
<evidence type="ECO:0000313" key="3">
    <source>
        <dbReference type="Proteomes" id="UP000248889"/>
    </source>
</evidence>
<feature type="non-terminal residue" evidence="2">
    <location>
        <position position="78"/>
    </location>
</feature>
<accession>A0A2X0KB02</accession>
<keyword evidence="3" id="KW-1185">Reference proteome</keyword>
<name>A0A2X0KB02_9ACTN</name>